<proteinExistence type="predicted"/>
<comment type="caution">
    <text evidence="2">The sequence shown here is derived from an EMBL/GenBank/DDBJ whole genome shotgun (WGS) entry which is preliminary data.</text>
</comment>
<feature type="domain" description="DUF4124" evidence="1">
    <location>
        <begin position="22"/>
        <end position="57"/>
    </location>
</feature>
<evidence type="ECO:0000313" key="3">
    <source>
        <dbReference type="Proteomes" id="UP001595926"/>
    </source>
</evidence>
<dbReference type="Proteomes" id="UP001595926">
    <property type="component" value="Unassembled WGS sequence"/>
</dbReference>
<evidence type="ECO:0000313" key="2">
    <source>
        <dbReference type="EMBL" id="MFC4892487.1"/>
    </source>
</evidence>
<dbReference type="EMBL" id="JBHSJH010000002">
    <property type="protein sequence ID" value="MFC4892487.1"/>
    <property type="molecule type" value="Genomic_DNA"/>
</dbReference>
<gene>
    <name evidence="2" type="ORF">ACFPDQ_05435</name>
</gene>
<dbReference type="RefSeq" id="WP_119329868.1">
    <property type="nucleotide sequence ID" value="NZ_JBHSJH010000002.1"/>
</dbReference>
<name>A0ABV9TC30_9GAMM</name>
<dbReference type="InterPro" id="IPR025392">
    <property type="entry name" value="DUF4124"/>
</dbReference>
<sequence>MRNFIKAFCFINLSIAPFFLFANNIYTWRSENGNVVFSQTAPVFEEEYERVGVNPTNRLGAQSLAEEQLSTIKNNSLIDEQSTTNQNSNKSQNNILRVKILSPTKGSNIFVHNEKLAIVLDPSLGPDDHPIFIVNGIPTPAHFQNRTWMINRPNPGPVTISVRGSTADNKMITTSSDTDFGIRRVLGRS</sequence>
<organism evidence="2 3">
    <name type="scientific">Pseudofrancisella aestuarii</name>
    <dbReference type="NCBI Taxonomy" id="2670347"/>
    <lineage>
        <taxon>Bacteria</taxon>
        <taxon>Pseudomonadati</taxon>
        <taxon>Pseudomonadota</taxon>
        <taxon>Gammaproteobacteria</taxon>
        <taxon>Thiotrichales</taxon>
        <taxon>Francisellaceae</taxon>
        <taxon>Pseudofrancisella</taxon>
    </lineage>
</organism>
<reference evidence="3" key="1">
    <citation type="journal article" date="2019" name="Int. J. Syst. Evol. Microbiol.">
        <title>The Global Catalogue of Microorganisms (GCM) 10K type strain sequencing project: providing services to taxonomists for standard genome sequencing and annotation.</title>
        <authorList>
            <consortium name="The Broad Institute Genomics Platform"/>
            <consortium name="The Broad Institute Genome Sequencing Center for Infectious Disease"/>
            <person name="Wu L."/>
            <person name="Ma J."/>
        </authorList>
    </citation>
    <scope>NUCLEOTIDE SEQUENCE [LARGE SCALE GENOMIC DNA]</scope>
    <source>
        <strain evidence="3">CGMCC 1.13718</strain>
    </source>
</reference>
<dbReference type="Pfam" id="PF13511">
    <property type="entry name" value="DUF4124"/>
    <property type="match status" value="1"/>
</dbReference>
<protein>
    <submittedName>
        <fullName evidence="2">DUF4124 domain-containing protein</fullName>
    </submittedName>
</protein>
<keyword evidence="3" id="KW-1185">Reference proteome</keyword>
<accession>A0ABV9TC30</accession>
<evidence type="ECO:0000259" key="1">
    <source>
        <dbReference type="Pfam" id="PF13511"/>
    </source>
</evidence>